<dbReference type="SUPFAM" id="SSF109854">
    <property type="entry name" value="DinB/YfiT-like putative metalloenzymes"/>
    <property type="match status" value="1"/>
</dbReference>
<reference evidence="2 3" key="1">
    <citation type="submission" date="2021-11" db="EMBL/GenBank/DDBJ databases">
        <title>Draft genome sequence of Actinomycetospora sp. SF1 isolated from the rhizosphere soil.</title>
        <authorList>
            <person name="Duangmal K."/>
            <person name="Chantavorakit T."/>
        </authorList>
    </citation>
    <scope>NUCLEOTIDE SEQUENCE [LARGE SCALE GENOMIC DNA]</scope>
    <source>
        <strain evidence="2 3">TBRC 5722</strain>
    </source>
</reference>
<keyword evidence="2" id="KW-0413">Isomerase</keyword>
<dbReference type="Gene3D" id="1.20.120.450">
    <property type="entry name" value="dinb family like domain"/>
    <property type="match status" value="1"/>
</dbReference>
<dbReference type="Pfam" id="PF11716">
    <property type="entry name" value="MDMPI_N"/>
    <property type="match status" value="1"/>
</dbReference>
<sequence>MATIASLDDGELTRPTRCPGWTRAHLIAHLIRDADALTNLATWAVTGRGTPAYESREARDADIETTARRSATELAAALAQADVRLEDALRRLKDGVQVQTMPTLFSGEISAFSLPAVRTTELIVHHDDLDTTWEWHEADPDGIVDAIDVCVTRLQASPAVPGLQIIAREGEEWTVGDGSIRIEGYYENLLPFLARGQVDEGLHHEGELPSLPSW</sequence>
<dbReference type="NCBIfam" id="TIGR03083">
    <property type="entry name" value="maleylpyruvate isomerase family mycothiol-dependent enzyme"/>
    <property type="match status" value="1"/>
</dbReference>
<evidence type="ECO:0000259" key="1">
    <source>
        <dbReference type="Pfam" id="PF11716"/>
    </source>
</evidence>
<comment type="caution">
    <text evidence="2">The sequence shown here is derived from an EMBL/GenBank/DDBJ whole genome shotgun (WGS) entry which is preliminary data.</text>
</comment>
<accession>A0ABS8P606</accession>
<evidence type="ECO:0000313" key="3">
    <source>
        <dbReference type="Proteomes" id="UP001199469"/>
    </source>
</evidence>
<dbReference type="InterPro" id="IPR034660">
    <property type="entry name" value="DinB/YfiT-like"/>
</dbReference>
<name>A0ABS8P606_9PSEU</name>
<evidence type="ECO:0000313" key="2">
    <source>
        <dbReference type="EMBL" id="MCD2193695.1"/>
    </source>
</evidence>
<dbReference type="GO" id="GO:0016853">
    <property type="term" value="F:isomerase activity"/>
    <property type="evidence" value="ECO:0007669"/>
    <property type="project" value="UniProtKB-KW"/>
</dbReference>
<keyword evidence="3" id="KW-1185">Reference proteome</keyword>
<dbReference type="InterPro" id="IPR017517">
    <property type="entry name" value="Maleyloyr_isom"/>
</dbReference>
<gene>
    <name evidence="2" type="ORF">LQ327_09935</name>
</gene>
<feature type="domain" description="Mycothiol-dependent maleylpyruvate isomerase metal-binding" evidence="1">
    <location>
        <begin position="2"/>
        <end position="129"/>
    </location>
</feature>
<protein>
    <submittedName>
        <fullName evidence="2">Maleylpyruvate isomerase family mycothiol-dependent enzyme</fullName>
    </submittedName>
</protein>
<organism evidence="2 3">
    <name type="scientific">Actinomycetospora endophytica</name>
    <dbReference type="NCBI Taxonomy" id="2291215"/>
    <lineage>
        <taxon>Bacteria</taxon>
        <taxon>Bacillati</taxon>
        <taxon>Actinomycetota</taxon>
        <taxon>Actinomycetes</taxon>
        <taxon>Pseudonocardiales</taxon>
        <taxon>Pseudonocardiaceae</taxon>
        <taxon>Actinomycetospora</taxon>
    </lineage>
</organism>
<proteinExistence type="predicted"/>
<dbReference type="Proteomes" id="UP001199469">
    <property type="component" value="Unassembled WGS sequence"/>
</dbReference>
<dbReference type="InterPro" id="IPR024344">
    <property type="entry name" value="MDMPI_metal-binding"/>
</dbReference>
<dbReference type="EMBL" id="JAJNDB010000001">
    <property type="protein sequence ID" value="MCD2193695.1"/>
    <property type="molecule type" value="Genomic_DNA"/>
</dbReference>